<protein>
    <recommendedName>
        <fullName evidence="3">Lipoprotein</fullName>
    </recommendedName>
</protein>
<dbReference type="RefSeq" id="WP_200506716.1">
    <property type="nucleotide sequence ID" value="NZ_JAEHFX010000006.1"/>
</dbReference>
<dbReference type="EMBL" id="JAEHFX010000006">
    <property type="protein sequence ID" value="MBK0403921.1"/>
    <property type="molecule type" value="Genomic_DNA"/>
</dbReference>
<comment type="caution">
    <text evidence="1">The sequence shown here is derived from an EMBL/GenBank/DDBJ whole genome shotgun (WGS) entry which is preliminary data.</text>
</comment>
<gene>
    <name evidence="1" type="ORF">I5M27_13075</name>
</gene>
<organism evidence="1 2">
    <name type="scientific">Adhaeribacter terrigena</name>
    <dbReference type="NCBI Taxonomy" id="2793070"/>
    <lineage>
        <taxon>Bacteria</taxon>
        <taxon>Pseudomonadati</taxon>
        <taxon>Bacteroidota</taxon>
        <taxon>Cytophagia</taxon>
        <taxon>Cytophagales</taxon>
        <taxon>Hymenobacteraceae</taxon>
        <taxon>Adhaeribacter</taxon>
    </lineage>
</organism>
<dbReference type="Proteomes" id="UP000644147">
    <property type="component" value="Unassembled WGS sequence"/>
</dbReference>
<evidence type="ECO:0000313" key="2">
    <source>
        <dbReference type="Proteomes" id="UP000644147"/>
    </source>
</evidence>
<evidence type="ECO:0008006" key="3">
    <source>
        <dbReference type="Google" id="ProtNLM"/>
    </source>
</evidence>
<accession>A0ABS1C3E5</accession>
<sequence>MKKYAFIFSAVLLLGSACQREGNFPEVINMPVEQNGEKVAAGKLLGQMIFDSVTYAVEPEKMLQPFIDEFGDGTVVDHAQIRRVQATKNDKPYYYAVGIGQKNGEFRMMALELHVSEDNSLYVSSNSRKYVTTSRDCEFCLFTYDHNIITGSECQEEASAGSCSYSVAETNSFMRR</sequence>
<evidence type="ECO:0000313" key="1">
    <source>
        <dbReference type="EMBL" id="MBK0403921.1"/>
    </source>
</evidence>
<reference evidence="1 2" key="1">
    <citation type="submission" date="2020-12" db="EMBL/GenBank/DDBJ databases">
        <title>Bacterial novel species Adhaeribacter sp. BT258 isolated from soil.</title>
        <authorList>
            <person name="Jung H.-Y."/>
        </authorList>
    </citation>
    <scope>NUCLEOTIDE SEQUENCE [LARGE SCALE GENOMIC DNA]</scope>
    <source>
        <strain evidence="1 2">BT258</strain>
    </source>
</reference>
<name>A0ABS1C3E5_9BACT</name>
<keyword evidence="2" id="KW-1185">Reference proteome</keyword>
<dbReference type="PROSITE" id="PS51257">
    <property type="entry name" value="PROKAR_LIPOPROTEIN"/>
    <property type="match status" value="1"/>
</dbReference>
<proteinExistence type="predicted"/>